<evidence type="ECO:0000256" key="4">
    <source>
        <dbReference type="ARBA" id="ARBA00022490"/>
    </source>
</evidence>
<dbReference type="Pfam" id="PF02631">
    <property type="entry name" value="RecX_HTH2"/>
    <property type="match status" value="1"/>
</dbReference>
<keyword evidence="4 5" id="KW-0963">Cytoplasm</keyword>
<feature type="domain" description="RecX second three-helical" evidence="6">
    <location>
        <begin position="56"/>
        <end position="97"/>
    </location>
</feature>
<reference evidence="8 9" key="1">
    <citation type="submission" date="2020-08" db="EMBL/GenBank/DDBJ databases">
        <title>Description of novel Flavobacterium F-380 isolate.</title>
        <authorList>
            <person name="Saticioglu I.B."/>
            <person name="Duman M."/>
            <person name="Altun S."/>
        </authorList>
    </citation>
    <scope>NUCLEOTIDE SEQUENCE [LARGE SCALE GENOMIC DNA]</scope>
    <source>
        <strain evidence="8 9">F-380</strain>
    </source>
</reference>
<evidence type="ECO:0000256" key="2">
    <source>
        <dbReference type="ARBA" id="ARBA00009695"/>
    </source>
</evidence>
<dbReference type="PANTHER" id="PTHR33602:SF1">
    <property type="entry name" value="REGULATORY PROTEIN RECX FAMILY PROTEIN"/>
    <property type="match status" value="1"/>
</dbReference>
<comment type="similarity">
    <text evidence="2 5">Belongs to the RecX family.</text>
</comment>
<name>A0ABR7J587_9FLAO</name>
<evidence type="ECO:0000259" key="7">
    <source>
        <dbReference type="Pfam" id="PF21981"/>
    </source>
</evidence>
<dbReference type="InterPro" id="IPR003783">
    <property type="entry name" value="Regulatory_RecX"/>
</dbReference>
<evidence type="ECO:0000256" key="3">
    <source>
        <dbReference type="ARBA" id="ARBA00018111"/>
    </source>
</evidence>
<evidence type="ECO:0000313" key="8">
    <source>
        <dbReference type="EMBL" id="MBC5840679.1"/>
    </source>
</evidence>
<sequence>MKNISSIKEAIKKTEHYCAYQERCHEEVESKLRSMKMDSDEIDQIIAHLIKDNFLNEERFACSFARGKHRIKQWGTIRITNELKFRKINQRLITTALKEITAEEYYGTFEKLALRTWENCRETNSLKKRKKVCDALLRKGFESNLVYEKVKELENCESVK</sequence>
<comment type="caution">
    <text evidence="8">The sequence shown here is derived from an EMBL/GenBank/DDBJ whole genome shotgun (WGS) entry which is preliminary data.</text>
</comment>
<dbReference type="HAMAP" id="MF_01114">
    <property type="entry name" value="RecX"/>
    <property type="match status" value="1"/>
</dbReference>
<feature type="domain" description="RecX third three-helical" evidence="7">
    <location>
        <begin position="103"/>
        <end position="148"/>
    </location>
</feature>
<evidence type="ECO:0000256" key="1">
    <source>
        <dbReference type="ARBA" id="ARBA00004496"/>
    </source>
</evidence>
<dbReference type="Proteomes" id="UP000629963">
    <property type="component" value="Unassembled WGS sequence"/>
</dbReference>
<evidence type="ECO:0000256" key="5">
    <source>
        <dbReference type="HAMAP-Rule" id="MF_01114"/>
    </source>
</evidence>
<dbReference type="InterPro" id="IPR053924">
    <property type="entry name" value="RecX_HTH_2nd"/>
</dbReference>
<keyword evidence="9" id="KW-1185">Reference proteome</keyword>
<dbReference type="InterPro" id="IPR036388">
    <property type="entry name" value="WH-like_DNA-bd_sf"/>
</dbReference>
<evidence type="ECO:0000259" key="6">
    <source>
        <dbReference type="Pfam" id="PF02631"/>
    </source>
</evidence>
<evidence type="ECO:0000313" key="9">
    <source>
        <dbReference type="Proteomes" id="UP000629963"/>
    </source>
</evidence>
<dbReference type="RefSeq" id="WP_187009240.1">
    <property type="nucleotide sequence ID" value="NZ_JACRUI010000001.1"/>
</dbReference>
<organism evidence="8 9">
    <name type="scientific">Flavobacterium kayseriense</name>
    <dbReference type="NCBI Taxonomy" id="2764714"/>
    <lineage>
        <taxon>Bacteria</taxon>
        <taxon>Pseudomonadati</taxon>
        <taxon>Bacteroidota</taxon>
        <taxon>Flavobacteriia</taxon>
        <taxon>Flavobacteriales</taxon>
        <taxon>Flavobacteriaceae</taxon>
        <taxon>Flavobacterium</taxon>
    </lineage>
</organism>
<dbReference type="EMBL" id="JACRUJ010000001">
    <property type="protein sequence ID" value="MBC5840679.1"/>
    <property type="molecule type" value="Genomic_DNA"/>
</dbReference>
<dbReference type="Pfam" id="PF21981">
    <property type="entry name" value="RecX_HTH3"/>
    <property type="match status" value="1"/>
</dbReference>
<dbReference type="PANTHER" id="PTHR33602">
    <property type="entry name" value="REGULATORY PROTEIN RECX FAMILY PROTEIN"/>
    <property type="match status" value="1"/>
</dbReference>
<gene>
    <name evidence="5" type="primary">recX</name>
    <name evidence="8" type="ORF">H8R23_04610</name>
</gene>
<comment type="function">
    <text evidence="5">Modulates RecA activity.</text>
</comment>
<accession>A0ABR7J587</accession>
<protein>
    <recommendedName>
        <fullName evidence="3 5">Regulatory protein RecX</fullName>
    </recommendedName>
</protein>
<dbReference type="InterPro" id="IPR053925">
    <property type="entry name" value="RecX_HTH_3rd"/>
</dbReference>
<dbReference type="Gene3D" id="1.10.10.10">
    <property type="entry name" value="Winged helix-like DNA-binding domain superfamily/Winged helix DNA-binding domain"/>
    <property type="match status" value="2"/>
</dbReference>
<proteinExistence type="inferred from homology"/>
<comment type="subcellular location">
    <subcellularLocation>
        <location evidence="1 5">Cytoplasm</location>
    </subcellularLocation>
</comment>